<sequence length="193" mass="21549">MAVPIKAHLLPLALGFCLWASASFAQSLNAPQREVLIIDPNRLFTETLFGQHISEALEAEAQELSANNRRLEEELRAEEKELTDARPTMSAIDFRDAAEAFDKKVQAIRRERQDRARALEEQRASAEQRFLATAQGVLVELMNERGGSVLLDMRAIILRDTAVDITNDAVRKIDEAIGRGDALDLNGQKPQDE</sequence>
<name>A0A1H3KQ82_9RHOB</name>
<dbReference type="STRING" id="576131.SAMN05444486_102685"/>
<protein>
    <submittedName>
        <fullName evidence="5">Periplasmic chaperone for outer membrane proteins Skp</fullName>
    </submittedName>
</protein>
<feature type="coiled-coil region" evidence="3">
    <location>
        <begin position="54"/>
        <end position="81"/>
    </location>
</feature>
<evidence type="ECO:0000313" key="5">
    <source>
        <dbReference type="EMBL" id="SDY54347.1"/>
    </source>
</evidence>
<keyword evidence="2 4" id="KW-0732">Signal</keyword>
<feature type="signal peptide" evidence="4">
    <location>
        <begin position="1"/>
        <end position="25"/>
    </location>
</feature>
<dbReference type="Proteomes" id="UP000199026">
    <property type="component" value="Unassembled WGS sequence"/>
</dbReference>
<evidence type="ECO:0000256" key="1">
    <source>
        <dbReference type="ARBA" id="ARBA00009091"/>
    </source>
</evidence>
<proteinExistence type="inferred from homology"/>
<organism evidence="5 6">
    <name type="scientific">Lentibacter algarum</name>
    <dbReference type="NCBI Taxonomy" id="576131"/>
    <lineage>
        <taxon>Bacteria</taxon>
        <taxon>Pseudomonadati</taxon>
        <taxon>Pseudomonadota</taxon>
        <taxon>Alphaproteobacteria</taxon>
        <taxon>Rhodobacterales</taxon>
        <taxon>Roseobacteraceae</taxon>
        <taxon>Lentibacter</taxon>
    </lineage>
</organism>
<keyword evidence="6" id="KW-1185">Reference proteome</keyword>
<keyword evidence="3" id="KW-0175">Coiled coil</keyword>
<feature type="chain" id="PRO_5011770940" evidence="4">
    <location>
        <begin position="26"/>
        <end position="193"/>
    </location>
</feature>
<dbReference type="InterPro" id="IPR024930">
    <property type="entry name" value="Skp_dom_sf"/>
</dbReference>
<dbReference type="GeneID" id="78124746"/>
<dbReference type="PANTHER" id="PTHR35089">
    <property type="entry name" value="CHAPERONE PROTEIN SKP"/>
    <property type="match status" value="1"/>
</dbReference>
<evidence type="ECO:0000256" key="3">
    <source>
        <dbReference type="SAM" id="Coils"/>
    </source>
</evidence>
<evidence type="ECO:0000313" key="6">
    <source>
        <dbReference type="Proteomes" id="UP000199026"/>
    </source>
</evidence>
<dbReference type="Gene3D" id="3.30.910.20">
    <property type="entry name" value="Skp domain"/>
    <property type="match status" value="1"/>
</dbReference>
<dbReference type="GO" id="GO:0005829">
    <property type="term" value="C:cytosol"/>
    <property type="evidence" value="ECO:0007669"/>
    <property type="project" value="TreeGrafter"/>
</dbReference>
<evidence type="ECO:0000256" key="2">
    <source>
        <dbReference type="ARBA" id="ARBA00022729"/>
    </source>
</evidence>
<dbReference type="GO" id="GO:0050821">
    <property type="term" value="P:protein stabilization"/>
    <property type="evidence" value="ECO:0007669"/>
    <property type="project" value="TreeGrafter"/>
</dbReference>
<gene>
    <name evidence="5" type="ORF">SAMN05444486_102685</name>
</gene>
<dbReference type="SUPFAM" id="SSF111384">
    <property type="entry name" value="OmpH-like"/>
    <property type="match status" value="1"/>
</dbReference>
<dbReference type="AlphaFoldDB" id="A0A1H3KQ82"/>
<dbReference type="Pfam" id="PF03938">
    <property type="entry name" value="OmpH"/>
    <property type="match status" value="1"/>
</dbReference>
<accession>A0A1H3KQ82</accession>
<comment type="similarity">
    <text evidence="1">Belongs to the Skp family.</text>
</comment>
<dbReference type="SMART" id="SM00935">
    <property type="entry name" value="OmpH"/>
    <property type="match status" value="1"/>
</dbReference>
<dbReference type="EMBL" id="FNPR01000002">
    <property type="protein sequence ID" value="SDY54347.1"/>
    <property type="molecule type" value="Genomic_DNA"/>
</dbReference>
<dbReference type="RefSeq" id="WP_177170663.1">
    <property type="nucleotide sequence ID" value="NZ_CALJFH010000015.1"/>
</dbReference>
<dbReference type="GO" id="GO:0051082">
    <property type="term" value="F:unfolded protein binding"/>
    <property type="evidence" value="ECO:0007669"/>
    <property type="project" value="InterPro"/>
</dbReference>
<reference evidence="5 6" key="1">
    <citation type="submission" date="2016-10" db="EMBL/GenBank/DDBJ databases">
        <authorList>
            <person name="de Groot N.N."/>
        </authorList>
    </citation>
    <scope>NUCLEOTIDE SEQUENCE [LARGE SCALE GENOMIC DNA]</scope>
    <source>
        <strain evidence="5 6">DSM 24677</strain>
    </source>
</reference>
<evidence type="ECO:0000256" key="4">
    <source>
        <dbReference type="SAM" id="SignalP"/>
    </source>
</evidence>
<dbReference type="PANTHER" id="PTHR35089:SF1">
    <property type="entry name" value="CHAPERONE PROTEIN SKP"/>
    <property type="match status" value="1"/>
</dbReference>
<dbReference type="InterPro" id="IPR005632">
    <property type="entry name" value="Chaperone_Skp"/>
</dbReference>